<dbReference type="Gene3D" id="3.40.50.1820">
    <property type="entry name" value="alpha/beta hydrolase"/>
    <property type="match status" value="1"/>
</dbReference>
<dbReference type="RefSeq" id="WP_090936116.1">
    <property type="nucleotide sequence ID" value="NZ_FNDJ01000012.1"/>
</dbReference>
<reference evidence="6 7" key="1">
    <citation type="submission" date="2016-10" db="EMBL/GenBank/DDBJ databases">
        <authorList>
            <person name="de Groot N.N."/>
        </authorList>
    </citation>
    <scope>NUCLEOTIDE SEQUENCE [LARGE SCALE GENOMIC DNA]</scope>
    <source>
        <strain evidence="6 7">CGMCC 4.6533</strain>
    </source>
</reference>
<dbReference type="SUPFAM" id="SSF53474">
    <property type="entry name" value="alpha/beta-Hydrolases"/>
    <property type="match status" value="1"/>
</dbReference>
<dbReference type="AlphaFoldDB" id="A0A1G8W0J9"/>
<keyword evidence="2 4" id="KW-0732">Signal</keyword>
<dbReference type="InterPro" id="IPR051601">
    <property type="entry name" value="Serine_prot/Carboxylest_S33"/>
</dbReference>
<evidence type="ECO:0000259" key="5">
    <source>
        <dbReference type="Pfam" id="PF08386"/>
    </source>
</evidence>
<dbReference type="Proteomes" id="UP000199202">
    <property type="component" value="Unassembled WGS sequence"/>
</dbReference>
<protein>
    <submittedName>
        <fullName evidence="6">Alpha/beta hydrolase fold</fullName>
    </submittedName>
</protein>
<name>A0A1G8W0J9_9ACTN</name>
<comment type="similarity">
    <text evidence="1">Belongs to the peptidase S33 family.</text>
</comment>
<dbReference type="STRING" id="633440.SAMN05421869_11210"/>
<dbReference type="GO" id="GO:0016787">
    <property type="term" value="F:hydrolase activity"/>
    <property type="evidence" value="ECO:0007669"/>
    <property type="project" value="UniProtKB-KW"/>
</dbReference>
<dbReference type="Pfam" id="PF08386">
    <property type="entry name" value="Abhydrolase_4"/>
    <property type="match status" value="1"/>
</dbReference>
<dbReference type="OrthoDB" id="3930934at2"/>
<dbReference type="PANTHER" id="PTHR43248:SF29">
    <property type="entry name" value="TRIPEPTIDYL AMINOPEPTIDASE"/>
    <property type="match status" value="1"/>
</dbReference>
<gene>
    <name evidence="6" type="ORF">SAMN05421869_11210</name>
</gene>
<sequence length="471" mass="50666">MRRFITIICPVIAGVIAAAGLTGTARAAAPEQVSDYYGQRLSWSACGNGYECTTLNVPLNYTKPAGKRIKIAMIRLPATGKRIGSIVLNFGGPGASGIDRLAADKTFMSDSIRRRFDVVSFDPRGVGRSSPVRCLDTLRMDAMLSSDRTPDDRAEVALRKLWDKEFAKACKANSGKELLAHVGTYEAARDMDVMRSALGDRGLTYLGLSYGTYLGARYADLFPTRIRAMVLDGAMDPSLTSSEESRAQTTGFGVATESFLRDCFKADDCPFGKHSVSAAEKRLAALLKRADRAPLRNTYDGRQVTEAVVRTGLNAALYSTAGWPHLRAALTDAFKGDGTKLLLLADGYNGRLPDGTYVNETEAFLAINCVDHPEMRCPHWPVKGTTFARKVHAKGSPPIVVVGTTRDPATPYKQARALAAQLSKGVLLTNDADGHTAYSGGASCLDRQIDRYLITAKAPRPGACAGRGGRA</sequence>
<evidence type="ECO:0000256" key="3">
    <source>
        <dbReference type="ARBA" id="ARBA00022801"/>
    </source>
</evidence>
<feature type="signal peptide" evidence="4">
    <location>
        <begin position="1"/>
        <end position="27"/>
    </location>
</feature>
<evidence type="ECO:0000313" key="6">
    <source>
        <dbReference type="EMBL" id="SDJ71759.1"/>
    </source>
</evidence>
<evidence type="ECO:0000256" key="2">
    <source>
        <dbReference type="ARBA" id="ARBA00022729"/>
    </source>
</evidence>
<dbReference type="PANTHER" id="PTHR43248">
    <property type="entry name" value="2-SUCCINYL-6-HYDROXY-2,4-CYCLOHEXADIENE-1-CARBOXYLATE SYNTHASE"/>
    <property type="match status" value="1"/>
</dbReference>
<proteinExistence type="inferred from homology"/>
<accession>A0A1G8W0J9</accession>
<evidence type="ECO:0000313" key="7">
    <source>
        <dbReference type="Proteomes" id="UP000199202"/>
    </source>
</evidence>
<dbReference type="EMBL" id="FNDJ01000012">
    <property type="protein sequence ID" value="SDJ71759.1"/>
    <property type="molecule type" value="Genomic_DNA"/>
</dbReference>
<evidence type="ECO:0000256" key="4">
    <source>
        <dbReference type="SAM" id="SignalP"/>
    </source>
</evidence>
<feature type="domain" description="Peptidase S33 tripeptidyl aminopeptidase-like C-terminal" evidence="5">
    <location>
        <begin position="374"/>
        <end position="462"/>
    </location>
</feature>
<feature type="chain" id="PRO_5011638203" evidence="4">
    <location>
        <begin position="28"/>
        <end position="471"/>
    </location>
</feature>
<organism evidence="6 7">
    <name type="scientific">Nonomuraea jiangxiensis</name>
    <dbReference type="NCBI Taxonomy" id="633440"/>
    <lineage>
        <taxon>Bacteria</taxon>
        <taxon>Bacillati</taxon>
        <taxon>Actinomycetota</taxon>
        <taxon>Actinomycetes</taxon>
        <taxon>Streptosporangiales</taxon>
        <taxon>Streptosporangiaceae</taxon>
        <taxon>Nonomuraea</taxon>
    </lineage>
</organism>
<dbReference type="InterPro" id="IPR029058">
    <property type="entry name" value="AB_hydrolase_fold"/>
</dbReference>
<keyword evidence="7" id="KW-1185">Reference proteome</keyword>
<evidence type="ECO:0000256" key="1">
    <source>
        <dbReference type="ARBA" id="ARBA00010088"/>
    </source>
</evidence>
<keyword evidence="3 6" id="KW-0378">Hydrolase</keyword>
<dbReference type="InterPro" id="IPR013595">
    <property type="entry name" value="Pept_S33_TAP-like_C"/>
</dbReference>